<dbReference type="InterPro" id="IPR019742">
    <property type="entry name" value="MacrogloblnA2_CS"/>
</dbReference>
<evidence type="ECO:0000259" key="12">
    <source>
        <dbReference type="SMART" id="SM01361"/>
    </source>
</evidence>
<reference evidence="13" key="3">
    <citation type="submission" date="2025-09" db="UniProtKB">
        <authorList>
            <consortium name="Ensembl"/>
        </authorList>
    </citation>
    <scope>IDENTIFICATION</scope>
</reference>
<dbReference type="InterPro" id="IPR013783">
    <property type="entry name" value="Ig-like_fold"/>
</dbReference>
<dbReference type="SMART" id="SM01361">
    <property type="entry name" value="A2M_recep"/>
    <property type="match status" value="1"/>
</dbReference>
<evidence type="ECO:0008006" key="15">
    <source>
        <dbReference type="Google" id="ProtNLM"/>
    </source>
</evidence>
<organism evidence="13 14">
    <name type="scientific">Anolis carolinensis</name>
    <name type="common">Green anole</name>
    <name type="synonym">American chameleon</name>
    <dbReference type="NCBI Taxonomy" id="28377"/>
    <lineage>
        <taxon>Eukaryota</taxon>
        <taxon>Metazoa</taxon>
        <taxon>Chordata</taxon>
        <taxon>Craniata</taxon>
        <taxon>Vertebrata</taxon>
        <taxon>Euteleostomi</taxon>
        <taxon>Lepidosauria</taxon>
        <taxon>Squamata</taxon>
        <taxon>Bifurcata</taxon>
        <taxon>Unidentata</taxon>
        <taxon>Episquamata</taxon>
        <taxon>Toxicofera</taxon>
        <taxon>Iguania</taxon>
        <taxon>Dactyloidae</taxon>
        <taxon>Anolis</taxon>
    </lineage>
</organism>
<dbReference type="SUPFAM" id="SSF49410">
    <property type="entry name" value="Alpha-macroglobulin receptor domain"/>
    <property type="match status" value="1"/>
</dbReference>
<dbReference type="FunFam" id="1.50.10.20:FF:000001">
    <property type="entry name" value="CD109 isoform 1"/>
    <property type="match status" value="1"/>
</dbReference>
<keyword evidence="6" id="KW-0722">Serine protease inhibitor</keyword>
<dbReference type="Gene3D" id="2.60.40.10">
    <property type="entry name" value="Immunoglobulins"/>
    <property type="match status" value="2"/>
</dbReference>
<dbReference type="Pfam" id="PF07677">
    <property type="entry name" value="A2M_recep"/>
    <property type="match status" value="1"/>
</dbReference>
<dbReference type="InParanoid" id="G1KU37"/>
<evidence type="ECO:0000256" key="8">
    <source>
        <dbReference type="ARBA" id="ARBA00023180"/>
    </source>
</evidence>
<dbReference type="Gene3D" id="2.60.40.1940">
    <property type="match status" value="1"/>
</dbReference>
<evidence type="ECO:0000256" key="1">
    <source>
        <dbReference type="ARBA" id="ARBA00004613"/>
    </source>
</evidence>
<evidence type="ECO:0000259" key="10">
    <source>
        <dbReference type="SMART" id="SM01359"/>
    </source>
</evidence>
<dbReference type="PROSITE" id="PS00477">
    <property type="entry name" value="ALPHA_2_MACROGLOBULIN"/>
    <property type="match status" value="1"/>
</dbReference>
<dbReference type="GO" id="GO:0005615">
    <property type="term" value="C:extracellular space"/>
    <property type="evidence" value="ECO:0007669"/>
    <property type="project" value="InterPro"/>
</dbReference>
<dbReference type="InterPro" id="IPR011625">
    <property type="entry name" value="A2M_N_BRD"/>
</dbReference>
<evidence type="ECO:0000256" key="9">
    <source>
        <dbReference type="SAM" id="SignalP"/>
    </source>
</evidence>
<feature type="domain" description="Alpha-2-macroglobulin" evidence="11">
    <location>
        <begin position="743"/>
        <end position="833"/>
    </location>
</feature>
<dbReference type="MEROPS" id="I39.002"/>
<dbReference type="InterPro" id="IPR036595">
    <property type="entry name" value="A-macroglobulin_rcpt-bd_sf"/>
</dbReference>
<protein>
    <recommendedName>
        <fullName evidence="15">Ovostatin</fullName>
    </recommendedName>
</protein>
<dbReference type="Gene3D" id="2.60.40.1930">
    <property type="match status" value="2"/>
</dbReference>
<evidence type="ECO:0000256" key="5">
    <source>
        <dbReference type="ARBA" id="ARBA00022729"/>
    </source>
</evidence>
<dbReference type="Gene3D" id="2.20.130.20">
    <property type="match status" value="2"/>
</dbReference>
<dbReference type="SMART" id="SM01359">
    <property type="entry name" value="A2M_N_2"/>
    <property type="match status" value="1"/>
</dbReference>
<dbReference type="InterPro" id="IPR002890">
    <property type="entry name" value="MG2"/>
</dbReference>
<comment type="subcellular location">
    <subcellularLocation>
        <location evidence="1">Secreted</location>
    </subcellularLocation>
</comment>
<keyword evidence="3" id="KW-0964">Secreted</keyword>
<proteinExistence type="inferred from homology"/>
<sequence length="1469" mass="163166">MLWLKVFLGIFILHCSATEGNELQYLLIVPSVLQSTSPNTACVQLVNLNESVNLNVLLEYQGQNVTILKEQVRKQNFFKCSTFQIPNARISPLAFITISFKGNTLNETERRSVAIQNTGNVVFIQTDKPIYKPGEKVLYRVVALDTNFTPVPETYSSITIQDPRGNLIFQWLNVTSEMSIVQSSCQLISEPILGDYQIIAEKKSGTKTFHSFTVEEYVLPKFDGTIHAPKTISVENQEFAVKVCAVYTYGQPVEGRVQLSVCRNLNFYGSCRRDPLCVSVNKELGKDGCFSHIFISKTFELNRSGYWMNLDVKAIITEKGTGIQIDKSAIISISRILGTVNFENMDPYYRRGLPYCGQIKLLDVNDSPIENDSVQLLLSDKNVGNYSTDASGTAQFCIDTSNILSPDFSLRLIYKPNENCNSDGWVLPYYPEGYYLVQRFYSRTGSFVKIHQASKDLPCGQTREIKVSFVFNDIKSNSKNLKARTTASFFHVVLVKNKIFHYGEHTVPFRVGSAGFFNIRLAVGPNLAPVATLVVYSLHPEKEVVGDTARFQIEKCFKNKVKLEFSKKQALPASNVSLRIEAAANSHCALRAVDQSVLLLKPERELSAESVYSLLPSDMFGYYFNGLNLEDDPEEPCITADNIFYNGLFYVPSDISYGLDIHGLIKNTGIKFITDSKLRKPVLCSRGWNSPLFRPSMEMAGRFPSSTSVPLFEASGPVPPPASGDALGANVLVETVRKFFPDTWIWDQVPINSTGQVELSYVVPDTITEWKADAFCVAREAGFGIAVPTTLIAFQPFFADMTFPYSIIRGEDFLLKANAFNYQERCVQVRFSLAESPDFEAHLLSPEGADNRCVCSNERKTSIWKIIPKKLGNVVFTITAEAPQNSGICDNGTSGGLSMGWKDILIKTLLVEPEGVEREVSQSSFICTKKGTPTNELVSLKLPENLVEESARASFSCIGDLMGTAMRNMQQLLQMPHGCGEQNMALFCTNIYILDYLNATGQLTAEIESRATGYLVSGYQQQLLYKHYDGSYSAFGSRDQEGNTWLTAFVYKCFARASLRIFIDVNVQTQTLIWLSSKQKSDGCFQDVGKLFNNALKGGVDNSLSMSAYVTSALLESGLPTSHPVVRNALYCLETRLEQGGLTVHAQAILAYAFGLAGNKPNLDILLDKLNKSATRVGGSLYWERDDKPPTEWSPSFYPRASSAEVETAAYVLMALLTRTNPTSAQITTASQIVNWITKQQNPYGGFSSTQDTVVAIQALARFAQLTYSKNGQSTVKINSNKPFEKVFQVDSTNCLLLQQTSLPDVPGEYAVTVNGNGCVFVQTTLRYNIILPQKSSGFSISVQTANASCSDNVQKKFTISITASYTGKRNTSNMAIVDVKMLTGCVPDQSSLQKLRDDRVVMKVETKENHVICYLDELSYKATSFSFVIVQDLSVSNLKPAPVRVYDYYEIDETGVAEYKFPCNAEDS</sequence>
<evidence type="ECO:0000256" key="6">
    <source>
        <dbReference type="ARBA" id="ARBA00022900"/>
    </source>
</evidence>
<dbReference type="FunFam" id="2.60.40.1930:FF:000001">
    <property type="entry name" value="CD109 isoform 3"/>
    <property type="match status" value="1"/>
</dbReference>
<dbReference type="Bgee" id="ENSACAG00000017477">
    <property type="expression patterns" value="Expressed in liver and 2 other cell types or tissues"/>
</dbReference>
<feature type="domain" description="Alpha-2-macroglobulin bait region" evidence="10">
    <location>
        <begin position="448"/>
        <end position="600"/>
    </location>
</feature>
<evidence type="ECO:0000313" key="14">
    <source>
        <dbReference type="Proteomes" id="UP000001646"/>
    </source>
</evidence>
<dbReference type="InterPro" id="IPR001599">
    <property type="entry name" value="Macroglobln_a2"/>
</dbReference>
<dbReference type="HOGENOM" id="CLU_001634_0_1_1"/>
<feature type="signal peptide" evidence="9">
    <location>
        <begin position="1"/>
        <end position="17"/>
    </location>
</feature>
<dbReference type="InterPro" id="IPR008930">
    <property type="entry name" value="Terpenoid_cyclase/PrenylTrfase"/>
</dbReference>
<evidence type="ECO:0000256" key="3">
    <source>
        <dbReference type="ARBA" id="ARBA00022525"/>
    </source>
</evidence>
<feature type="chain" id="PRO_5032805899" description="Ovostatin" evidence="9">
    <location>
        <begin position="18"/>
        <end position="1469"/>
    </location>
</feature>
<dbReference type="Gene3D" id="2.60.40.690">
    <property type="entry name" value="Alpha-macroglobulin, receptor-binding domain"/>
    <property type="match status" value="1"/>
</dbReference>
<keyword evidence="5 9" id="KW-0732">Signal</keyword>
<keyword evidence="7" id="KW-1015">Disulfide bond</keyword>
<reference evidence="13 14" key="1">
    <citation type="submission" date="2009-12" db="EMBL/GenBank/DDBJ databases">
        <title>The Genome Sequence of Anolis carolinensis (Green Anole Lizard).</title>
        <authorList>
            <consortium name="The Genome Sequencing Platform"/>
            <person name="Di Palma F."/>
            <person name="Alfoldi J."/>
            <person name="Heiman D."/>
            <person name="Young S."/>
            <person name="Grabherr M."/>
            <person name="Johnson J."/>
            <person name="Lander E.S."/>
            <person name="Lindblad-Toh K."/>
        </authorList>
    </citation>
    <scope>NUCLEOTIDE SEQUENCE [LARGE SCALE GENOMIC DNA]</scope>
    <source>
        <strain evidence="13 14">JBL SC #1</strain>
    </source>
</reference>
<evidence type="ECO:0000256" key="4">
    <source>
        <dbReference type="ARBA" id="ARBA00022690"/>
    </source>
</evidence>
<dbReference type="SMART" id="SM01419">
    <property type="entry name" value="Thiol-ester_cl"/>
    <property type="match status" value="1"/>
</dbReference>
<dbReference type="Pfam" id="PF07678">
    <property type="entry name" value="TED_complement"/>
    <property type="match status" value="1"/>
</dbReference>
<dbReference type="PANTHER" id="PTHR11412">
    <property type="entry name" value="MACROGLOBULIN / COMPLEMENT"/>
    <property type="match status" value="1"/>
</dbReference>
<dbReference type="Proteomes" id="UP000001646">
    <property type="component" value="Chromosome 2"/>
</dbReference>
<dbReference type="PANTHER" id="PTHR11412:SF170">
    <property type="entry name" value="OVOSTATIN"/>
    <property type="match status" value="1"/>
</dbReference>
<gene>
    <name evidence="13" type="primary">LOC100558851</name>
</gene>
<dbReference type="InterPro" id="IPR014756">
    <property type="entry name" value="Ig_E-set"/>
</dbReference>
<evidence type="ECO:0000256" key="7">
    <source>
        <dbReference type="ARBA" id="ARBA00023157"/>
    </source>
</evidence>
<name>G1KU37_ANOCA</name>
<dbReference type="Pfam" id="PF17789">
    <property type="entry name" value="MG4"/>
    <property type="match status" value="1"/>
</dbReference>
<dbReference type="GO" id="GO:0004867">
    <property type="term" value="F:serine-type endopeptidase inhibitor activity"/>
    <property type="evidence" value="ECO:0007669"/>
    <property type="project" value="UniProtKB-KW"/>
</dbReference>
<dbReference type="eggNOG" id="KOG1366">
    <property type="taxonomic scope" value="Eukaryota"/>
</dbReference>
<dbReference type="InterPro" id="IPR040839">
    <property type="entry name" value="MG4"/>
</dbReference>
<feature type="domain" description="Alpha-macroglobulin receptor-binding" evidence="12">
    <location>
        <begin position="1373"/>
        <end position="1460"/>
    </location>
</feature>
<dbReference type="InterPro" id="IPR050473">
    <property type="entry name" value="A2M/Complement_sys"/>
</dbReference>
<evidence type="ECO:0000259" key="11">
    <source>
        <dbReference type="SMART" id="SM01360"/>
    </source>
</evidence>
<comment type="similarity">
    <text evidence="2">Belongs to the protease inhibitor I39 (alpha-2-macroglobulin) family.</text>
</comment>
<dbReference type="InterPro" id="IPR011626">
    <property type="entry name" value="Alpha-macroglobulin_TED"/>
</dbReference>
<keyword evidence="4" id="KW-0646">Protease inhibitor</keyword>
<dbReference type="SUPFAM" id="SSF81296">
    <property type="entry name" value="E set domains"/>
    <property type="match status" value="1"/>
</dbReference>
<reference evidence="13" key="2">
    <citation type="submission" date="2025-08" db="UniProtKB">
        <authorList>
            <consortium name="Ensembl"/>
        </authorList>
    </citation>
    <scope>IDENTIFICATION</scope>
</reference>
<dbReference type="SUPFAM" id="SSF48239">
    <property type="entry name" value="Terpenoid cyclases/Protein prenyltransferases"/>
    <property type="match status" value="1"/>
</dbReference>
<evidence type="ECO:0000313" key="13">
    <source>
        <dbReference type="Ensembl" id="ENSACAP00000017274.4"/>
    </source>
</evidence>
<keyword evidence="14" id="KW-1185">Reference proteome</keyword>
<dbReference type="Pfam" id="PF01835">
    <property type="entry name" value="MG2"/>
    <property type="match status" value="1"/>
</dbReference>
<dbReference type="SMART" id="SM01360">
    <property type="entry name" value="A2M"/>
    <property type="match status" value="1"/>
</dbReference>
<dbReference type="InterPro" id="IPR047565">
    <property type="entry name" value="Alpha-macroglob_thiol-ester_cl"/>
</dbReference>
<accession>G1KU37</accession>
<evidence type="ECO:0000256" key="2">
    <source>
        <dbReference type="ARBA" id="ARBA00010952"/>
    </source>
</evidence>
<dbReference type="GeneTree" id="ENSGT00940000158779"/>
<dbReference type="InterPro" id="IPR041555">
    <property type="entry name" value="MG3"/>
</dbReference>
<keyword evidence="8" id="KW-0325">Glycoprotein</keyword>
<dbReference type="CDD" id="cd02897">
    <property type="entry name" value="A2M_2"/>
    <property type="match status" value="1"/>
</dbReference>
<dbReference type="Gene3D" id="2.60.120.1540">
    <property type="match status" value="1"/>
</dbReference>
<dbReference type="Pfam" id="PF00207">
    <property type="entry name" value="A2M"/>
    <property type="match status" value="1"/>
</dbReference>
<dbReference type="Gene3D" id="1.50.10.20">
    <property type="match status" value="1"/>
</dbReference>
<dbReference type="Ensembl" id="ENSACAT00000017614.4">
    <property type="protein sequence ID" value="ENSACAP00000017274.4"/>
    <property type="gene ID" value="ENSACAG00000017477.4"/>
</dbReference>
<dbReference type="Pfam" id="PF17791">
    <property type="entry name" value="MG3"/>
    <property type="match status" value="1"/>
</dbReference>
<dbReference type="STRING" id="28377.ENSACAP00000017274"/>
<dbReference type="InterPro" id="IPR009048">
    <property type="entry name" value="A-macroglobulin_rcpt-bd"/>
</dbReference>
<dbReference type="Pfam" id="PF07703">
    <property type="entry name" value="A2M_BRD"/>
    <property type="match status" value="1"/>
</dbReference>
<dbReference type="InterPro" id="IPR041813">
    <property type="entry name" value="A2M_TED"/>
</dbReference>